<comment type="caution">
    <text evidence="1">The sequence shown here is derived from an EMBL/GenBank/DDBJ whole genome shotgun (WGS) entry which is preliminary data.</text>
</comment>
<reference evidence="1" key="1">
    <citation type="journal article" date="2020" name="mSystems">
        <title>Genome- and Community-Level Interaction Insights into Carbon Utilization and Element Cycling Functions of Hydrothermarchaeota in Hydrothermal Sediment.</title>
        <authorList>
            <person name="Zhou Z."/>
            <person name="Liu Y."/>
            <person name="Xu W."/>
            <person name="Pan J."/>
            <person name="Luo Z.H."/>
            <person name="Li M."/>
        </authorList>
    </citation>
    <scope>NUCLEOTIDE SEQUENCE [LARGE SCALE GENOMIC DNA]</scope>
    <source>
        <strain evidence="1">HyVt-389</strain>
    </source>
</reference>
<evidence type="ECO:0000313" key="1">
    <source>
        <dbReference type="EMBL" id="HEC67317.1"/>
    </source>
</evidence>
<name>A0A7C1VZ02_DESA2</name>
<evidence type="ECO:0008006" key="2">
    <source>
        <dbReference type="Google" id="ProtNLM"/>
    </source>
</evidence>
<sequence length="195" mass="22496">MYSEIKLISKVKAQITKFSHKVSRSFNKPKGKFIHQMIYGIQAAKDVKLSNIARALNEDISLIKTEYRLSRQISREDFSEQLNEEIIKYGAMKIRKDSVIAVDLSDISKSYANKMPYLAWVWDGSKKEKRRGYWILEIIGADIDGYELTPLYSELYSQKAQGFRSENFQIFKGIDRVINRIGTKGIPVCRQAGML</sequence>
<accession>A0A7C1VZ02</accession>
<proteinExistence type="predicted"/>
<protein>
    <recommendedName>
        <fullName evidence="2">Transposase</fullName>
    </recommendedName>
</protein>
<gene>
    <name evidence="1" type="ORF">ENI35_00655</name>
</gene>
<dbReference type="AlphaFoldDB" id="A0A7C1VZ02"/>
<dbReference type="EMBL" id="DRIH01000015">
    <property type="protein sequence ID" value="HEC67317.1"/>
    <property type="molecule type" value="Genomic_DNA"/>
</dbReference>
<dbReference type="Proteomes" id="UP000885738">
    <property type="component" value="Unassembled WGS sequence"/>
</dbReference>
<organism evidence="1">
    <name type="scientific">Desulfofervidus auxilii</name>
    <dbReference type="NCBI Taxonomy" id="1621989"/>
    <lineage>
        <taxon>Bacteria</taxon>
        <taxon>Pseudomonadati</taxon>
        <taxon>Thermodesulfobacteriota</taxon>
        <taxon>Candidatus Desulfofervidia</taxon>
        <taxon>Candidatus Desulfofervidales</taxon>
        <taxon>Candidatus Desulfofervidaceae</taxon>
        <taxon>Candidatus Desulfofervidus</taxon>
    </lineage>
</organism>